<keyword evidence="4" id="KW-0378">Hydrolase</keyword>
<sequence>MSRRMSAVRKRDNGPEMAVRRLLHAAGLRYRVAWPVPGQRRRTIDIAFTRAQVAIYIDGCFWHGCPLHGTSPKANAVWWAEKIAANRARDADVTAQLHDLGWTVLRFWEHEPPPDVTASVLAVVHSGTPSSDEVSAP</sequence>
<dbReference type="AlphaFoldDB" id="A0A6P0H4A4"/>
<dbReference type="NCBIfam" id="TIGR00632">
    <property type="entry name" value="vsr"/>
    <property type="match status" value="1"/>
</dbReference>
<dbReference type="GO" id="GO:0004519">
    <property type="term" value="F:endonuclease activity"/>
    <property type="evidence" value="ECO:0007669"/>
    <property type="project" value="UniProtKB-KW"/>
</dbReference>
<dbReference type="Proteomes" id="UP000468828">
    <property type="component" value="Unassembled WGS sequence"/>
</dbReference>
<evidence type="ECO:0000313" key="8">
    <source>
        <dbReference type="EMBL" id="NEN49476.1"/>
    </source>
</evidence>
<dbReference type="Gene3D" id="3.40.960.10">
    <property type="entry name" value="VSR Endonuclease"/>
    <property type="match status" value="1"/>
</dbReference>
<gene>
    <name evidence="8" type="ORF">G3R41_00770</name>
    <name evidence="7" type="ORF">GCU67_00770</name>
</gene>
<proteinExistence type="inferred from homology"/>
<keyword evidence="3" id="KW-0227">DNA damage</keyword>
<evidence type="ECO:0000256" key="3">
    <source>
        <dbReference type="ARBA" id="ARBA00022763"/>
    </source>
</evidence>
<organism evidence="8 10">
    <name type="scientific">Modestobacter muralis</name>
    <dbReference type="NCBI Taxonomy" id="1608614"/>
    <lineage>
        <taxon>Bacteria</taxon>
        <taxon>Bacillati</taxon>
        <taxon>Actinomycetota</taxon>
        <taxon>Actinomycetes</taxon>
        <taxon>Geodermatophilales</taxon>
        <taxon>Geodermatophilaceae</taxon>
        <taxon>Modestobacter</taxon>
    </lineage>
</organism>
<keyword evidence="1" id="KW-0540">Nuclease</keyword>
<keyword evidence="9" id="KW-1185">Reference proteome</keyword>
<reference evidence="7 9" key="1">
    <citation type="submission" date="2020-01" db="EMBL/GenBank/DDBJ databases">
        <title>the WGS Modestobacter muralis CPCC 204518.</title>
        <authorList>
            <person name="Jiang Z."/>
        </authorList>
    </citation>
    <scope>NUCLEOTIDE SEQUENCE [LARGE SCALE GENOMIC DNA]</scope>
    <source>
        <strain evidence="7 9">DSM 100205</strain>
    </source>
</reference>
<dbReference type="InterPro" id="IPR004603">
    <property type="entry name" value="DNA_mismatch_endonuc_vsr"/>
</dbReference>
<dbReference type="RefSeq" id="WP_163609079.1">
    <property type="nucleotide sequence ID" value="NZ_JAAGWB010000003.1"/>
</dbReference>
<evidence type="ECO:0000313" key="10">
    <source>
        <dbReference type="Proteomes" id="UP000471152"/>
    </source>
</evidence>
<accession>A0A6P0H4A4</accession>
<dbReference type="EMBL" id="JAAGWH010000003">
    <property type="protein sequence ID" value="NEK92709.1"/>
    <property type="molecule type" value="Genomic_DNA"/>
</dbReference>
<dbReference type="GO" id="GO:0006298">
    <property type="term" value="P:mismatch repair"/>
    <property type="evidence" value="ECO:0007669"/>
    <property type="project" value="InterPro"/>
</dbReference>
<dbReference type="EMBL" id="JAAGWB010000003">
    <property type="protein sequence ID" value="NEN49476.1"/>
    <property type="molecule type" value="Genomic_DNA"/>
</dbReference>
<dbReference type="CDD" id="cd00221">
    <property type="entry name" value="Vsr"/>
    <property type="match status" value="1"/>
</dbReference>
<evidence type="ECO:0000256" key="5">
    <source>
        <dbReference type="ARBA" id="ARBA00023204"/>
    </source>
</evidence>
<keyword evidence="2 8" id="KW-0255">Endonuclease</keyword>
<evidence type="ECO:0000313" key="7">
    <source>
        <dbReference type="EMBL" id="NEK92709.1"/>
    </source>
</evidence>
<evidence type="ECO:0000313" key="9">
    <source>
        <dbReference type="Proteomes" id="UP000468828"/>
    </source>
</evidence>
<evidence type="ECO:0000256" key="1">
    <source>
        <dbReference type="ARBA" id="ARBA00022722"/>
    </source>
</evidence>
<name>A0A6P0H4A4_9ACTN</name>
<evidence type="ECO:0000256" key="6">
    <source>
        <dbReference type="ARBA" id="ARBA00029466"/>
    </source>
</evidence>
<dbReference type="Proteomes" id="UP000471152">
    <property type="component" value="Unassembled WGS sequence"/>
</dbReference>
<dbReference type="SUPFAM" id="SSF52980">
    <property type="entry name" value="Restriction endonuclease-like"/>
    <property type="match status" value="1"/>
</dbReference>
<evidence type="ECO:0000256" key="4">
    <source>
        <dbReference type="ARBA" id="ARBA00022801"/>
    </source>
</evidence>
<dbReference type="InterPro" id="IPR011335">
    <property type="entry name" value="Restrct_endonuc-II-like"/>
</dbReference>
<evidence type="ECO:0000256" key="2">
    <source>
        <dbReference type="ARBA" id="ARBA00022759"/>
    </source>
</evidence>
<reference evidence="8 10" key="2">
    <citation type="submission" date="2020-02" db="EMBL/GenBank/DDBJ databases">
        <title>The WGS of Modestobacter muralis DSM 100205.</title>
        <authorList>
            <person name="Jiang Z."/>
        </authorList>
    </citation>
    <scope>NUCLEOTIDE SEQUENCE [LARGE SCALE GENOMIC DNA]</scope>
    <source>
        <strain evidence="8 10">DSM 100205</strain>
    </source>
</reference>
<comment type="similarity">
    <text evidence="6">Belongs to the Vsr family.</text>
</comment>
<dbReference type="Pfam" id="PF03852">
    <property type="entry name" value="Vsr"/>
    <property type="match status" value="1"/>
</dbReference>
<dbReference type="GO" id="GO:0016787">
    <property type="term" value="F:hydrolase activity"/>
    <property type="evidence" value="ECO:0007669"/>
    <property type="project" value="UniProtKB-KW"/>
</dbReference>
<keyword evidence="5" id="KW-0234">DNA repair</keyword>
<comment type="caution">
    <text evidence="8">The sequence shown here is derived from an EMBL/GenBank/DDBJ whole genome shotgun (WGS) entry which is preliminary data.</text>
</comment>
<protein>
    <submittedName>
        <fullName evidence="8">Very short patch repair endonuclease</fullName>
    </submittedName>
</protein>